<feature type="domain" description="NADP-dependent oxidoreductase" evidence="3">
    <location>
        <begin position="39"/>
        <end position="337"/>
    </location>
</feature>
<dbReference type="InterPro" id="IPR050791">
    <property type="entry name" value="Aldo-Keto_reductase"/>
</dbReference>
<keyword evidence="5" id="KW-1185">Reference proteome</keyword>
<dbReference type="GO" id="GO:0016491">
    <property type="term" value="F:oxidoreductase activity"/>
    <property type="evidence" value="ECO:0007669"/>
    <property type="project" value="UniProtKB-KW"/>
</dbReference>
<gene>
    <name evidence="4" type="ORF">Esi_0314_0014</name>
</gene>
<dbReference type="Gene3D" id="3.20.20.100">
    <property type="entry name" value="NADP-dependent oxidoreductase domain"/>
    <property type="match status" value="1"/>
</dbReference>
<dbReference type="Proteomes" id="UP000002630">
    <property type="component" value="Linkage Group LG20"/>
</dbReference>
<evidence type="ECO:0000256" key="2">
    <source>
        <dbReference type="SAM" id="MobiDB-lite"/>
    </source>
</evidence>
<organism evidence="4 5">
    <name type="scientific">Ectocarpus siliculosus</name>
    <name type="common">Brown alga</name>
    <name type="synonym">Conferva siliculosa</name>
    <dbReference type="NCBI Taxonomy" id="2880"/>
    <lineage>
        <taxon>Eukaryota</taxon>
        <taxon>Sar</taxon>
        <taxon>Stramenopiles</taxon>
        <taxon>Ochrophyta</taxon>
        <taxon>PX clade</taxon>
        <taxon>Phaeophyceae</taxon>
        <taxon>Ectocarpales</taxon>
        <taxon>Ectocarpaceae</taxon>
        <taxon>Ectocarpus</taxon>
    </lineage>
</organism>
<dbReference type="eggNOG" id="KOG1575">
    <property type="taxonomic scope" value="Eukaryota"/>
</dbReference>
<dbReference type="OrthoDB" id="2310150at2759"/>
<dbReference type="InParanoid" id="D8LL18"/>
<dbReference type="AlphaFoldDB" id="D8LL18"/>
<dbReference type="PANTHER" id="PTHR43625:SF5">
    <property type="entry name" value="PYRIDOXAL REDUCTASE, CHLOROPLASTIC"/>
    <property type="match status" value="1"/>
</dbReference>
<dbReference type="Pfam" id="PF00248">
    <property type="entry name" value="Aldo_ket_red"/>
    <property type="match status" value="1"/>
</dbReference>
<dbReference type="InterPro" id="IPR036812">
    <property type="entry name" value="NAD(P)_OxRdtase_dom_sf"/>
</dbReference>
<evidence type="ECO:0000259" key="3">
    <source>
        <dbReference type="Pfam" id="PF00248"/>
    </source>
</evidence>
<dbReference type="GO" id="GO:0005737">
    <property type="term" value="C:cytoplasm"/>
    <property type="evidence" value="ECO:0007669"/>
    <property type="project" value="TreeGrafter"/>
</dbReference>
<dbReference type="OMA" id="CGTWAWG"/>
<evidence type="ECO:0000313" key="5">
    <source>
        <dbReference type="Proteomes" id="UP000002630"/>
    </source>
</evidence>
<evidence type="ECO:0000313" key="4">
    <source>
        <dbReference type="EMBL" id="CBN76112.1"/>
    </source>
</evidence>
<dbReference type="STRING" id="2880.D8LL18"/>
<name>D8LL18_ECTSI</name>
<dbReference type="EMBL" id="FN649745">
    <property type="protein sequence ID" value="CBN76112.1"/>
    <property type="molecule type" value="Genomic_DNA"/>
</dbReference>
<dbReference type="InterPro" id="IPR023210">
    <property type="entry name" value="NADP_OxRdtase_dom"/>
</dbReference>
<dbReference type="CDD" id="cd19093">
    <property type="entry name" value="AKR_AtPLR-like"/>
    <property type="match status" value="1"/>
</dbReference>
<dbReference type="SUPFAM" id="SSF51430">
    <property type="entry name" value="NAD(P)-linked oxidoreductase"/>
    <property type="match status" value="1"/>
</dbReference>
<proteinExistence type="predicted"/>
<reference evidence="4 5" key="1">
    <citation type="journal article" date="2010" name="Nature">
        <title>The Ectocarpus genome and the independent evolution of multicellularity in brown algae.</title>
        <authorList>
            <person name="Cock J.M."/>
            <person name="Sterck L."/>
            <person name="Rouze P."/>
            <person name="Scornet D."/>
            <person name="Allen A.E."/>
            <person name="Amoutzias G."/>
            <person name="Anthouard V."/>
            <person name="Artiguenave F."/>
            <person name="Aury J.M."/>
            <person name="Badger J.H."/>
            <person name="Beszteri B."/>
            <person name="Billiau K."/>
            <person name="Bonnet E."/>
            <person name="Bothwell J.H."/>
            <person name="Bowler C."/>
            <person name="Boyen C."/>
            <person name="Brownlee C."/>
            <person name="Carrano C.J."/>
            <person name="Charrier B."/>
            <person name="Cho G.Y."/>
            <person name="Coelho S.M."/>
            <person name="Collen J."/>
            <person name="Corre E."/>
            <person name="Da Silva C."/>
            <person name="Delage L."/>
            <person name="Delaroque N."/>
            <person name="Dittami S.M."/>
            <person name="Doulbeau S."/>
            <person name="Elias M."/>
            <person name="Farnham G."/>
            <person name="Gachon C.M."/>
            <person name="Gschloessl B."/>
            <person name="Heesch S."/>
            <person name="Jabbari K."/>
            <person name="Jubin C."/>
            <person name="Kawai H."/>
            <person name="Kimura K."/>
            <person name="Kloareg B."/>
            <person name="Kupper F.C."/>
            <person name="Lang D."/>
            <person name="Le Bail A."/>
            <person name="Leblanc C."/>
            <person name="Lerouge P."/>
            <person name="Lohr M."/>
            <person name="Lopez P.J."/>
            <person name="Martens C."/>
            <person name="Maumus F."/>
            <person name="Michel G."/>
            <person name="Miranda-Saavedra D."/>
            <person name="Morales J."/>
            <person name="Moreau H."/>
            <person name="Motomura T."/>
            <person name="Nagasato C."/>
            <person name="Napoli C.A."/>
            <person name="Nelson D.R."/>
            <person name="Nyvall-Collen P."/>
            <person name="Peters A.F."/>
            <person name="Pommier C."/>
            <person name="Potin P."/>
            <person name="Poulain J."/>
            <person name="Quesneville H."/>
            <person name="Read B."/>
            <person name="Rensing S.A."/>
            <person name="Ritter A."/>
            <person name="Rousvoal S."/>
            <person name="Samanta M."/>
            <person name="Samson G."/>
            <person name="Schroeder D.C."/>
            <person name="Segurens B."/>
            <person name="Strittmatter M."/>
            <person name="Tonon T."/>
            <person name="Tregear J.W."/>
            <person name="Valentin K."/>
            <person name="von Dassow P."/>
            <person name="Yamagishi T."/>
            <person name="Van de Peer Y."/>
            <person name="Wincker P."/>
        </authorList>
    </citation>
    <scope>NUCLEOTIDE SEQUENCE [LARGE SCALE GENOMIC DNA]</scope>
    <source>
        <strain evidence="5">Ec32 / CCAP1310/4</strain>
    </source>
</reference>
<dbReference type="PANTHER" id="PTHR43625">
    <property type="entry name" value="AFLATOXIN B1 ALDEHYDE REDUCTASE"/>
    <property type="match status" value="1"/>
</dbReference>
<sequence length="353" mass="37918">MSWWRGLGNVGQRKNAGASSSGVLTPKSRVKLGDLSVSPMGLGTWAWGNKVVWGYEDGMDAELQEAFNLCVTEGINWFDTADSYGTGKIVGQAERLLGKFVREYPGSDKIREDLQIATKFAPYPYRVGSQSIVKACDETLERVGADSLGVGQLHWAPPLGWQEEAYWTGLAQLKADGRIGEVGLSNYGPKGVARAHRFLAGLDTPLASNQVQFSLISRYPLDNGLLESAKSLGVTSIAYSPLGLGLLTGKYNAGNIPSGPRGIIFRRVLPTMGPLLSTMGEISSARGKTMSQVALNWCVCKGTVPIVGVKTLPQARENLGALGWSLSPEEVEGLDAAAKRIKKQSVQNIFQST</sequence>
<protein>
    <recommendedName>
        <fullName evidence="3">NADP-dependent oxidoreductase domain-containing protein</fullName>
    </recommendedName>
</protein>
<keyword evidence="1" id="KW-0560">Oxidoreductase</keyword>
<evidence type="ECO:0000256" key="1">
    <source>
        <dbReference type="ARBA" id="ARBA00023002"/>
    </source>
</evidence>
<dbReference type="EMBL" id="FN648503">
    <property type="protein sequence ID" value="CBN76112.1"/>
    <property type="molecule type" value="Genomic_DNA"/>
</dbReference>
<feature type="region of interest" description="Disordered" evidence="2">
    <location>
        <begin position="1"/>
        <end position="23"/>
    </location>
</feature>
<accession>D8LL18</accession>